<dbReference type="Pfam" id="PF02515">
    <property type="entry name" value="CoA_transf_3"/>
    <property type="match status" value="2"/>
</dbReference>
<proteinExistence type="predicted"/>
<dbReference type="InterPro" id="IPR050509">
    <property type="entry name" value="CoA-transferase_III"/>
</dbReference>
<dbReference type="Proteomes" id="UP001501237">
    <property type="component" value="Unassembled WGS sequence"/>
</dbReference>
<evidence type="ECO:0008006" key="3">
    <source>
        <dbReference type="Google" id="ProtNLM"/>
    </source>
</evidence>
<dbReference type="SUPFAM" id="SSF89796">
    <property type="entry name" value="CoA-transferase family III (CaiB/BaiF)"/>
    <property type="match status" value="2"/>
</dbReference>
<keyword evidence="2" id="KW-1185">Reference proteome</keyword>
<dbReference type="EMBL" id="BAAAUV010000004">
    <property type="protein sequence ID" value="GAA3204728.1"/>
    <property type="molecule type" value="Genomic_DNA"/>
</dbReference>
<accession>A0ABP6Q4T9</accession>
<dbReference type="PANTHER" id="PTHR48228">
    <property type="entry name" value="SUCCINYL-COA--D-CITRAMALATE COA-TRANSFERASE"/>
    <property type="match status" value="1"/>
</dbReference>
<gene>
    <name evidence="1" type="ORF">GCM10010468_19390</name>
</gene>
<reference evidence="2" key="1">
    <citation type="journal article" date="2019" name="Int. J. Syst. Evol. Microbiol.">
        <title>The Global Catalogue of Microorganisms (GCM) 10K type strain sequencing project: providing services to taxonomists for standard genome sequencing and annotation.</title>
        <authorList>
            <consortium name="The Broad Institute Genomics Platform"/>
            <consortium name="The Broad Institute Genome Sequencing Center for Infectious Disease"/>
            <person name="Wu L."/>
            <person name="Ma J."/>
        </authorList>
    </citation>
    <scope>NUCLEOTIDE SEQUENCE [LARGE SCALE GENOMIC DNA]</scope>
    <source>
        <strain evidence="2">JCM 9377</strain>
    </source>
</reference>
<dbReference type="InterPro" id="IPR044855">
    <property type="entry name" value="CoA-Trfase_III_dom3_sf"/>
</dbReference>
<evidence type="ECO:0000313" key="2">
    <source>
        <dbReference type="Proteomes" id="UP001501237"/>
    </source>
</evidence>
<name>A0ABP6Q4T9_9ACTN</name>
<sequence>MSGPCTGLTVVELAVGVSDLGLGLAGGVPGMLLAGLGADVVRVTDAAPIDAEVTWGRAWHRGKRILAPGGREEILALLGSADVALVYGPEELVERRGLGHRDLTAAHPRLVYARCRPSRTAKGTTADYGLLVEAAAGFCTQLDGHRPGPIFNDVRASGVGTASLLTVSVLALLRRRELTGAGGWAETSLYDGMLATLGCMIGRSERAAPEIEGYWEKGSTFPNFLYRCSDGELIQVWFGGKGMYAALLDVLGDEPSAEGYYTDQMTGRLGVRARHWTSLFAARPREHWITALRAAGVACEPVLAPGEPFTDPHLAEVGLAVRDGGDVLLGSPIAIAQGEKGPPPPGRAGSGPLAGVRVADFSAFVAGPLAAQVLADLGADVVKIEPPEGEAMRAAAYAVAACQRGKRSLALDLGAPEARQVVERLVEWADVVVHNFRVGVAERLGIGAEDVARLNPGAVYCHASAFGATGPRARFPGNDALMQAVTGVERAIGGEGNEPIAATWIPVDMAGGWLAAAGILAGLYARETGGHGQNVVTSLLGAGMLMHSGVFLRDGALVRGPELDAEQTGYGPGHRLYRGGDGAWFALVVPDEEAWRRLAEETVPLPERYAPLRGGAADADARTAETALEAAFATAPAAEWTARLTARGLLAEPIEDLDRDAFRRSVLDDPVNRQLGRVAAYSTADWGGFEQIGPLVRCGPGAPYGPPLMIPQVGEHTVGVLSDLGFTGPEIEALLVAKAARRLVEP</sequence>
<protein>
    <recommendedName>
        <fullName evidence="3">Crotonobetainyl-CoA:carnitine CoA-transferase CaiB-like acyl-CoA transferase</fullName>
    </recommendedName>
</protein>
<dbReference type="PANTHER" id="PTHR48228:SF7">
    <property type="entry name" value="FATTY ACYL-COA TRANSFERASE RV3272-RELATED"/>
    <property type="match status" value="1"/>
</dbReference>
<evidence type="ECO:0000313" key="1">
    <source>
        <dbReference type="EMBL" id="GAA3204728.1"/>
    </source>
</evidence>
<dbReference type="Gene3D" id="3.30.1540.10">
    <property type="entry name" value="formyl-coa transferase, domain 3"/>
    <property type="match status" value="2"/>
</dbReference>
<dbReference type="InterPro" id="IPR023606">
    <property type="entry name" value="CoA-Trfase_III_dom_1_sf"/>
</dbReference>
<comment type="caution">
    <text evidence="1">The sequence shown here is derived from an EMBL/GenBank/DDBJ whole genome shotgun (WGS) entry which is preliminary data.</text>
</comment>
<dbReference type="Gene3D" id="3.40.50.10540">
    <property type="entry name" value="Crotonobetainyl-coa:carnitine coa-transferase, domain 1"/>
    <property type="match status" value="2"/>
</dbReference>
<dbReference type="InterPro" id="IPR003673">
    <property type="entry name" value="CoA-Trfase_fam_III"/>
</dbReference>
<dbReference type="RefSeq" id="WP_344824986.1">
    <property type="nucleotide sequence ID" value="NZ_BAAAUV010000004.1"/>
</dbReference>
<organism evidence="1 2">
    <name type="scientific">Actinocorallia longicatena</name>
    <dbReference type="NCBI Taxonomy" id="111803"/>
    <lineage>
        <taxon>Bacteria</taxon>
        <taxon>Bacillati</taxon>
        <taxon>Actinomycetota</taxon>
        <taxon>Actinomycetes</taxon>
        <taxon>Streptosporangiales</taxon>
        <taxon>Thermomonosporaceae</taxon>
        <taxon>Actinocorallia</taxon>
    </lineage>
</organism>